<dbReference type="InterPro" id="IPR006016">
    <property type="entry name" value="UspA"/>
</dbReference>
<dbReference type="RefSeq" id="WP_245862719.1">
    <property type="nucleotide sequence ID" value="NZ_PDJI01000004.1"/>
</dbReference>
<dbReference type="CDD" id="cd00293">
    <property type="entry name" value="USP-like"/>
    <property type="match status" value="1"/>
</dbReference>
<evidence type="ECO:0000313" key="3">
    <source>
        <dbReference type="EMBL" id="PFG41157.1"/>
    </source>
</evidence>
<dbReference type="Proteomes" id="UP000222106">
    <property type="component" value="Unassembled WGS sequence"/>
</dbReference>
<evidence type="ECO:0000313" key="4">
    <source>
        <dbReference type="Proteomes" id="UP000222106"/>
    </source>
</evidence>
<organism evidence="3 4">
    <name type="scientific">Georgenia soli</name>
    <dbReference type="NCBI Taxonomy" id="638953"/>
    <lineage>
        <taxon>Bacteria</taxon>
        <taxon>Bacillati</taxon>
        <taxon>Actinomycetota</taxon>
        <taxon>Actinomycetes</taxon>
        <taxon>Micrococcales</taxon>
        <taxon>Bogoriellaceae</taxon>
        <taxon>Georgenia</taxon>
    </lineage>
</organism>
<dbReference type="Gene3D" id="3.40.50.620">
    <property type="entry name" value="HUPs"/>
    <property type="match status" value="1"/>
</dbReference>
<gene>
    <name evidence="3" type="ORF">ATJ97_3705</name>
</gene>
<evidence type="ECO:0000256" key="1">
    <source>
        <dbReference type="ARBA" id="ARBA00008791"/>
    </source>
</evidence>
<name>A0A2A9EPW9_9MICO</name>
<dbReference type="AlphaFoldDB" id="A0A2A9EPW9"/>
<dbReference type="InterPro" id="IPR006015">
    <property type="entry name" value="Universal_stress_UspA"/>
</dbReference>
<evidence type="ECO:0000259" key="2">
    <source>
        <dbReference type="Pfam" id="PF00582"/>
    </source>
</evidence>
<reference evidence="3 4" key="1">
    <citation type="submission" date="2017-10" db="EMBL/GenBank/DDBJ databases">
        <title>Sequencing the genomes of 1000 actinobacteria strains.</title>
        <authorList>
            <person name="Klenk H.-P."/>
        </authorList>
    </citation>
    <scope>NUCLEOTIDE SEQUENCE [LARGE SCALE GENOMIC DNA]</scope>
    <source>
        <strain evidence="3 4">DSM 21838</strain>
    </source>
</reference>
<dbReference type="SUPFAM" id="SSF52402">
    <property type="entry name" value="Adenine nucleotide alpha hydrolases-like"/>
    <property type="match status" value="1"/>
</dbReference>
<protein>
    <submittedName>
        <fullName evidence="3">Nucleotide-binding universal stress UspA family protein</fullName>
    </submittedName>
</protein>
<dbReference type="InterPro" id="IPR014729">
    <property type="entry name" value="Rossmann-like_a/b/a_fold"/>
</dbReference>
<dbReference type="PRINTS" id="PR01438">
    <property type="entry name" value="UNVRSLSTRESS"/>
</dbReference>
<proteinExistence type="inferred from homology"/>
<keyword evidence="4" id="KW-1185">Reference proteome</keyword>
<sequence length="132" mass="13924">MTVVVAAHTPTPEGEAALEHAVGEAQLRAARLVVVSRGPRLHEQDHAGTDVAALERRLQDAGIEFAVHRPTGDYDYAEEVLEATRDNAAVLVVIGIRHRTPVGKLLMASAAQRVLLDAPCPVTAVKVPGAVG</sequence>
<comment type="similarity">
    <text evidence="1">Belongs to the universal stress protein A family.</text>
</comment>
<feature type="domain" description="UspA" evidence="2">
    <location>
        <begin position="4"/>
        <end position="126"/>
    </location>
</feature>
<dbReference type="EMBL" id="PDJI01000004">
    <property type="protein sequence ID" value="PFG41157.1"/>
    <property type="molecule type" value="Genomic_DNA"/>
</dbReference>
<dbReference type="Pfam" id="PF00582">
    <property type="entry name" value="Usp"/>
    <property type="match status" value="1"/>
</dbReference>
<comment type="caution">
    <text evidence="3">The sequence shown here is derived from an EMBL/GenBank/DDBJ whole genome shotgun (WGS) entry which is preliminary data.</text>
</comment>
<accession>A0A2A9EPW9</accession>